<reference evidence="2 3" key="1">
    <citation type="submission" date="2019-05" db="EMBL/GenBank/DDBJ databases">
        <title>Another draft genome of Portunus trituberculatus and its Hox gene families provides insights of decapod evolution.</title>
        <authorList>
            <person name="Jeong J.-H."/>
            <person name="Song I."/>
            <person name="Kim S."/>
            <person name="Choi T."/>
            <person name="Kim D."/>
            <person name="Ryu S."/>
            <person name="Kim W."/>
        </authorList>
    </citation>
    <scope>NUCLEOTIDE SEQUENCE [LARGE SCALE GENOMIC DNA]</scope>
    <source>
        <tissue evidence="2">Muscle</tissue>
    </source>
</reference>
<name>A0A5B7KDF0_PORTR</name>
<evidence type="ECO:0000313" key="2">
    <source>
        <dbReference type="EMBL" id="MPD04764.1"/>
    </source>
</evidence>
<dbReference type="Proteomes" id="UP000324222">
    <property type="component" value="Unassembled WGS sequence"/>
</dbReference>
<dbReference type="OrthoDB" id="6379363at2759"/>
<gene>
    <name evidence="2" type="ORF">E2C01_100470</name>
</gene>
<evidence type="ECO:0000256" key="1">
    <source>
        <dbReference type="SAM" id="MobiDB-lite"/>
    </source>
</evidence>
<dbReference type="AlphaFoldDB" id="A0A5B7KDF0"/>
<sequence length="187" mass="20175">MTVKAQVCRVVALCHLTLSRPSHTSITQDSSLLSLVSSTSSASFSQSEPSTSRILTMATSHILVICSIITASSSLELPVRDVPTIADAEFSVLDFIRLSFQPLLITDALQQITLDTLAPWTFPAFHSSIEAATTFCVASKGSEGEGEDEEGKGNNDVPMSLRRFSMEGSGDSSRWQHAFTIFTKELG</sequence>
<feature type="region of interest" description="Disordered" evidence="1">
    <location>
        <begin position="140"/>
        <end position="159"/>
    </location>
</feature>
<dbReference type="EMBL" id="VSRR010142653">
    <property type="protein sequence ID" value="MPD04764.1"/>
    <property type="molecule type" value="Genomic_DNA"/>
</dbReference>
<protein>
    <submittedName>
        <fullName evidence="2">Uncharacterized protein</fullName>
    </submittedName>
</protein>
<proteinExistence type="predicted"/>
<keyword evidence="3" id="KW-1185">Reference proteome</keyword>
<accession>A0A5B7KDF0</accession>
<organism evidence="2 3">
    <name type="scientific">Portunus trituberculatus</name>
    <name type="common">Swimming crab</name>
    <name type="synonym">Neptunus trituberculatus</name>
    <dbReference type="NCBI Taxonomy" id="210409"/>
    <lineage>
        <taxon>Eukaryota</taxon>
        <taxon>Metazoa</taxon>
        <taxon>Ecdysozoa</taxon>
        <taxon>Arthropoda</taxon>
        <taxon>Crustacea</taxon>
        <taxon>Multicrustacea</taxon>
        <taxon>Malacostraca</taxon>
        <taxon>Eumalacostraca</taxon>
        <taxon>Eucarida</taxon>
        <taxon>Decapoda</taxon>
        <taxon>Pleocyemata</taxon>
        <taxon>Brachyura</taxon>
        <taxon>Eubrachyura</taxon>
        <taxon>Portunoidea</taxon>
        <taxon>Portunidae</taxon>
        <taxon>Portuninae</taxon>
        <taxon>Portunus</taxon>
    </lineage>
</organism>
<comment type="caution">
    <text evidence="2">The sequence shown here is derived from an EMBL/GenBank/DDBJ whole genome shotgun (WGS) entry which is preliminary data.</text>
</comment>
<evidence type="ECO:0000313" key="3">
    <source>
        <dbReference type="Proteomes" id="UP000324222"/>
    </source>
</evidence>